<dbReference type="PANTHER" id="PTHR22950:SF703">
    <property type="entry name" value="AMINO ACID TRANSPORTER TRANSMEMBRANE DOMAIN-CONTAINING PROTEIN"/>
    <property type="match status" value="1"/>
</dbReference>
<dbReference type="Pfam" id="PF01490">
    <property type="entry name" value="Aa_trans"/>
    <property type="match status" value="1"/>
</dbReference>
<feature type="transmembrane region" description="Helical" evidence="5">
    <location>
        <begin position="94"/>
        <end position="121"/>
    </location>
</feature>
<feature type="transmembrane region" description="Helical" evidence="5">
    <location>
        <begin position="211"/>
        <end position="231"/>
    </location>
</feature>
<dbReference type="GO" id="GO:0015179">
    <property type="term" value="F:L-amino acid transmembrane transporter activity"/>
    <property type="evidence" value="ECO:0007669"/>
    <property type="project" value="TreeGrafter"/>
</dbReference>
<keyword evidence="2 5" id="KW-0812">Transmembrane</keyword>
<feature type="domain" description="Amino acid transporter transmembrane" evidence="6">
    <location>
        <begin position="64"/>
        <end position="456"/>
    </location>
</feature>
<feature type="transmembrane region" description="Helical" evidence="5">
    <location>
        <begin position="141"/>
        <end position="163"/>
    </location>
</feature>
<feature type="transmembrane region" description="Helical" evidence="5">
    <location>
        <begin position="391"/>
        <end position="415"/>
    </location>
</feature>
<feature type="transmembrane region" description="Helical" evidence="5">
    <location>
        <begin position="251"/>
        <end position="274"/>
    </location>
</feature>
<gene>
    <name evidence="7" type="ORF">Pmani_003299</name>
</gene>
<keyword evidence="8" id="KW-1185">Reference proteome</keyword>
<proteinExistence type="predicted"/>
<evidence type="ECO:0000256" key="2">
    <source>
        <dbReference type="ARBA" id="ARBA00022692"/>
    </source>
</evidence>
<evidence type="ECO:0000313" key="8">
    <source>
        <dbReference type="Proteomes" id="UP001292094"/>
    </source>
</evidence>
<name>A0AAE1QGX6_9EUCA</name>
<dbReference type="InterPro" id="IPR013057">
    <property type="entry name" value="AA_transpt_TM"/>
</dbReference>
<feature type="transmembrane region" description="Helical" evidence="5">
    <location>
        <begin position="368"/>
        <end position="385"/>
    </location>
</feature>
<dbReference type="PANTHER" id="PTHR22950">
    <property type="entry name" value="AMINO ACID TRANSPORTER"/>
    <property type="match status" value="1"/>
</dbReference>
<accession>A0AAE1QGX6</accession>
<evidence type="ECO:0000256" key="3">
    <source>
        <dbReference type="ARBA" id="ARBA00022989"/>
    </source>
</evidence>
<evidence type="ECO:0000256" key="5">
    <source>
        <dbReference type="SAM" id="Phobius"/>
    </source>
</evidence>
<dbReference type="GO" id="GO:0005774">
    <property type="term" value="C:vacuolar membrane"/>
    <property type="evidence" value="ECO:0007669"/>
    <property type="project" value="TreeGrafter"/>
</dbReference>
<evidence type="ECO:0000259" key="6">
    <source>
        <dbReference type="Pfam" id="PF01490"/>
    </source>
</evidence>
<protein>
    <recommendedName>
        <fullName evidence="6">Amino acid transporter transmembrane domain-containing protein</fullName>
    </recommendedName>
</protein>
<keyword evidence="4 5" id="KW-0472">Membrane</keyword>
<evidence type="ECO:0000256" key="1">
    <source>
        <dbReference type="ARBA" id="ARBA00004141"/>
    </source>
</evidence>
<feature type="transmembrane region" description="Helical" evidence="5">
    <location>
        <begin position="286"/>
        <end position="310"/>
    </location>
</feature>
<dbReference type="EMBL" id="JAWZYT010000241">
    <property type="protein sequence ID" value="KAK4326153.1"/>
    <property type="molecule type" value="Genomic_DNA"/>
</dbReference>
<feature type="transmembrane region" description="Helical" evidence="5">
    <location>
        <begin position="66"/>
        <end position="88"/>
    </location>
</feature>
<keyword evidence="3 5" id="KW-1133">Transmembrane helix</keyword>
<dbReference type="Proteomes" id="UP001292094">
    <property type="component" value="Unassembled WGS sequence"/>
</dbReference>
<comment type="subcellular location">
    <subcellularLocation>
        <location evidence="1">Membrane</location>
        <topology evidence="1">Multi-pass membrane protein</topology>
    </subcellularLocation>
</comment>
<sequence length="473" mass="50601">MEDKSEKTYLLPAVWKPGKTSPGDTTTTTTTNTAIIYGGTNVGSDGEEDGLVCSGQHGRAQSGLSVLLASFFLVAQVSGLGVLALPWAVAQTGWAGLGVVVASGVLVGVAAVHLGTSWIILEERWPQYQRACRKPYPAMALRSLGVVGWHIANVVQGVTLFGVSTVTILLSAQLLESILTTSLPQIGVCSWLLVCGVVLIPLSWLSSPKEFWPASVLALIATVAACVVVVVKILVEEGTPGKEAQHPAPTLYSFFLGFGTMLFSYGGAITFPTIQNDMRDRSKFPLAVVISFVALLVMYLPLAALGYQAFGSGVQVNILLSVSGPVVTTVQVLMLVNTVFTFLMLINPLSQSLEEALNLPTAFGWRRCVTRTTLVLLGVLISLAVKNFGTVLNLMGSFAVPLLTFIFPPIFYIRLCDSGENDNWPKRTVTMPHRVFLWSLVGVGAVSMVIATWVSIQSLLESVKDMDSCFAIS</sequence>
<dbReference type="AlphaFoldDB" id="A0AAE1QGX6"/>
<feature type="transmembrane region" description="Helical" evidence="5">
    <location>
        <begin position="330"/>
        <end position="347"/>
    </location>
</feature>
<reference evidence="7" key="1">
    <citation type="submission" date="2023-11" db="EMBL/GenBank/DDBJ databases">
        <title>Genome assemblies of two species of porcelain crab, Petrolisthes cinctipes and Petrolisthes manimaculis (Anomura: Porcellanidae).</title>
        <authorList>
            <person name="Angst P."/>
        </authorList>
    </citation>
    <scope>NUCLEOTIDE SEQUENCE</scope>
    <source>
        <strain evidence="7">PB745_02</strain>
        <tissue evidence="7">Gill</tissue>
    </source>
</reference>
<organism evidence="7 8">
    <name type="scientific">Petrolisthes manimaculis</name>
    <dbReference type="NCBI Taxonomy" id="1843537"/>
    <lineage>
        <taxon>Eukaryota</taxon>
        <taxon>Metazoa</taxon>
        <taxon>Ecdysozoa</taxon>
        <taxon>Arthropoda</taxon>
        <taxon>Crustacea</taxon>
        <taxon>Multicrustacea</taxon>
        <taxon>Malacostraca</taxon>
        <taxon>Eumalacostraca</taxon>
        <taxon>Eucarida</taxon>
        <taxon>Decapoda</taxon>
        <taxon>Pleocyemata</taxon>
        <taxon>Anomura</taxon>
        <taxon>Galatheoidea</taxon>
        <taxon>Porcellanidae</taxon>
        <taxon>Petrolisthes</taxon>
    </lineage>
</organism>
<feature type="transmembrane region" description="Helical" evidence="5">
    <location>
        <begin position="183"/>
        <end position="204"/>
    </location>
</feature>
<evidence type="ECO:0000256" key="4">
    <source>
        <dbReference type="ARBA" id="ARBA00023136"/>
    </source>
</evidence>
<feature type="transmembrane region" description="Helical" evidence="5">
    <location>
        <begin position="435"/>
        <end position="456"/>
    </location>
</feature>
<evidence type="ECO:0000313" key="7">
    <source>
        <dbReference type="EMBL" id="KAK4326153.1"/>
    </source>
</evidence>
<comment type="caution">
    <text evidence="7">The sequence shown here is derived from an EMBL/GenBank/DDBJ whole genome shotgun (WGS) entry which is preliminary data.</text>
</comment>